<evidence type="ECO:0000313" key="4">
    <source>
        <dbReference type="Proteomes" id="UP000027730"/>
    </source>
</evidence>
<protein>
    <submittedName>
        <fullName evidence="3">Uncharacterized protein</fullName>
    </submittedName>
</protein>
<accession>A0A074WLV3</accession>
<keyword evidence="1" id="KW-0175">Coiled coil</keyword>
<dbReference type="AlphaFoldDB" id="A0A074WLV3"/>
<dbReference type="Proteomes" id="UP000027730">
    <property type="component" value="Unassembled WGS sequence"/>
</dbReference>
<dbReference type="GeneID" id="25413722"/>
<gene>
    <name evidence="3" type="ORF">M436DRAFT_64571</name>
</gene>
<feature type="region of interest" description="Disordered" evidence="2">
    <location>
        <begin position="251"/>
        <end position="332"/>
    </location>
</feature>
<evidence type="ECO:0000313" key="3">
    <source>
        <dbReference type="EMBL" id="KEQ72574.1"/>
    </source>
</evidence>
<organism evidence="3 4">
    <name type="scientific">Aureobasidium namibiae CBS 147.97</name>
    <dbReference type="NCBI Taxonomy" id="1043004"/>
    <lineage>
        <taxon>Eukaryota</taxon>
        <taxon>Fungi</taxon>
        <taxon>Dikarya</taxon>
        <taxon>Ascomycota</taxon>
        <taxon>Pezizomycotina</taxon>
        <taxon>Dothideomycetes</taxon>
        <taxon>Dothideomycetidae</taxon>
        <taxon>Dothideales</taxon>
        <taxon>Saccotheciaceae</taxon>
        <taxon>Aureobasidium</taxon>
    </lineage>
</organism>
<dbReference type="RefSeq" id="XP_013426731.1">
    <property type="nucleotide sequence ID" value="XM_013571277.1"/>
</dbReference>
<keyword evidence="4" id="KW-1185">Reference proteome</keyword>
<feature type="coiled-coil region" evidence="1">
    <location>
        <begin position="79"/>
        <end position="148"/>
    </location>
</feature>
<evidence type="ECO:0000256" key="2">
    <source>
        <dbReference type="SAM" id="MobiDB-lite"/>
    </source>
</evidence>
<sequence length="332" mass="36864">MANHHSTSAGPSNMPEAVRPMGLGRNVVVEILDDSDEADQETGIATQVARQVQIQLPTCIPANWYHHSASSAPNSFNQEQALQNELADIEAESAAYKAELASFTAEAEEHKVMEAKLDAERDKMEAKSKELEVRRRRLEVDSAAYENMRTEYKTRRDEHIAKHEQLKATFAGLKMKHTSYTRRRELARQSQNEISHTKNADQTLPDSQANIERPVQRPISSQQGTPQLQRIRAEVREVIDVPGEALQQLGFAPISSTGSPGELHEGGSASNLDADGDSAMSLAPDQMSAEPQPPKKFRMSFQEESSSSSEPVPKAKLSRRKPCSSRRPTKKK</sequence>
<evidence type="ECO:0000256" key="1">
    <source>
        <dbReference type="SAM" id="Coils"/>
    </source>
</evidence>
<feature type="compositionally biased region" description="Basic residues" evidence="2">
    <location>
        <begin position="316"/>
        <end position="332"/>
    </location>
</feature>
<dbReference type="HOGENOM" id="CLU_836730_0_0_1"/>
<name>A0A074WLV3_9PEZI</name>
<reference evidence="3 4" key="1">
    <citation type="journal article" date="2014" name="BMC Genomics">
        <title>Genome sequencing of four Aureobasidium pullulans varieties: biotechnological potential, stress tolerance, and description of new species.</title>
        <authorList>
            <person name="Gostin Ar C."/>
            <person name="Ohm R.A."/>
            <person name="Kogej T."/>
            <person name="Sonjak S."/>
            <person name="Turk M."/>
            <person name="Zajc J."/>
            <person name="Zalar P."/>
            <person name="Grube M."/>
            <person name="Sun H."/>
            <person name="Han J."/>
            <person name="Sharma A."/>
            <person name="Chiniquy J."/>
            <person name="Ngan C.Y."/>
            <person name="Lipzen A."/>
            <person name="Barry K."/>
            <person name="Grigoriev I.V."/>
            <person name="Gunde-Cimerman N."/>
        </authorList>
    </citation>
    <scope>NUCLEOTIDE SEQUENCE [LARGE SCALE GENOMIC DNA]</scope>
    <source>
        <strain evidence="3 4">CBS 147.97</strain>
    </source>
</reference>
<feature type="region of interest" description="Disordered" evidence="2">
    <location>
        <begin position="184"/>
        <end position="207"/>
    </location>
</feature>
<dbReference type="EMBL" id="KL584711">
    <property type="protein sequence ID" value="KEQ72574.1"/>
    <property type="molecule type" value="Genomic_DNA"/>
</dbReference>
<proteinExistence type="predicted"/>